<evidence type="ECO:0000313" key="2">
    <source>
        <dbReference type="Proteomes" id="UP000327179"/>
    </source>
</evidence>
<keyword evidence="2" id="KW-1185">Reference proteome</keyword>
<dbReference type="EMBL" id="CP043311">
    <property type="protein sequence ID" value="QEY64995.1"/>
    <property type="molecule type" value="Genomic_DNA"/>
</dbReference>
<reference evidence="1 2" key="1">
    <citation type="submission" date="2019-08" db="EMBL/GenBank/DDBJ databases">
        <title>Whole-genome Sequencing of e-waste polymer degrading bacterium Pseudomonas sp. strain PE08.</title>
        <authorList>
            <person name="Kirdat K."/>
            <person name="Debbarma P."/>
            <person name="Narawade N."/>
            <person name="Suyal D."/>
            <person name="Thorat V."/>
            <person name="Shouche Y."/>
            <person name="Goel R."/>
            <person name="Yadav A."/>
        </authorList>
    </citation>
    <scope>NUCLEOTIDE SEQUENCE [LARGE SCALE GENOMIC DNA]</scope>
    <source>
        <strain evidence="1 2">PE08</strain>
    </source>
</reference>
<dbReference type="Proteomes" id="UP000327179">
    <property type="component" value="Chromosome"/>
</dbReference>
<organism evidence="1 2">
    <name type="scientific">Metapseudomonas lalkuanensis</name>
    <dbReference type="NCBI Taxonomy" id="2604832"/>
    <lineage>
        <taxon>Bacteria</taxon>
        <taxon>Pseudomonadati</taxon>
        <taxon>Pseudomonadota</taxon>
        <taxon>Gammaproteobacteria</taxon>
        <taxon>Pseudomonadales</taxon>
        <taxon>Pseudomonadaceae</taxon>
        <taxon>Metapseudomonas</taxon>
    </lineage>
</organism>
<proteinExistence type="predicted"/>
<dbReference type="KEGG" id="plal:FXN65_24120"/>
<protein>
    <submittedName>
        <fullName evidence="1">Uncharacterized protein</fullName>
    </submittedName>
</protein>
<accession>A0A5J6QTN3</accession>
<evidence type="ECO:0000313" key="1">
    <source>
        <dbReference type="EMBL" id="QEY64995.1"/>
    </source>
</evidence>
<sequence>MDRHIKESLESLLLESGNSKRLGKRIIALAGFLSPTAIPEDIRQQLGALSRLQIQQDAFDSLLEPVALMARSGTVQNLDSEVSRLMIASLEQTRKNISDIEGISYAELITWLVELAQARKIIRVKSGT</sequence>
<dbReference type="AlphaFoldDB" id="A0A5J6QTN3"/>
<dbReference type="RefSeq" id="WP_151137144.1">
    <property type="nucleotide sequence ID" value="NZ_CP043311.1"/>
</dbReference>
<gene>
    <name evidence="1" type="ORF">FXN65_24120</name>
</gene>
<name>A0A5J6QTN3_9GAMM</name>